<dbReference type="Proteomes" id="UP001596432">
    <property type="component" value="Unassembled WGS sequence"/>
</dbReference>
<keyword evidence="3" id="KW-1185">Reference proteome</keyword>
<evidence type="ECO:0000313" key="2">
    <source>
        <dbReference type="EMBL" id="MFC7141939.1"/>
    </source>
</evidence>
<organism evidence="2 3">
    <name type="scientific">Halosimplex aquaticum</name>
    <dbReference type="NCBI Taxonomy" id="3026162"/>
    <lineage>
        <taxon>Archaea</taxon>
        <taxon>Methanobacteriati</taxon>
        <taxon>Methanobacteriota</taxon>
        <taxon>Stenosarchaea group</taxon>
        <taxon>Halobacteria</taxon>
        <taxon>Halobacteriales</taxon>
        <taxon>Haloarculaceae</taxon>
        <taxon>Halosimplex</taxon>
    </lineage>
</organism>
<keyword evidence="1" id="KW-0560">Oxidoreductase</keyword>
<dbReference type="Pfam" id="PF12900">
    <property type="entry name" value="Pyridox_ox_2"/>
    <property type="match status" value="1"/>
</dbReference>
<protein>
    <submittedName>
        <fullName evidence="2">Pyridoxamine 5'-phosphate oxidase family protein</fullName>
    </submittedName>
</protein>
<dbReference type="EMBL" id="JBHTAS010000001">
    <property type="protein sequence ID" value="MFC7141939.1"/>
    <property type="molecule type" value="Genomic_DNA"/>
</dbReference>
<reference evidence="2 3" key="1">
    <citation type="journal article" date="2019" name="Int. J. Syst. Evol. Microbiol.">
        <title>The Global Catalogue of Microorganisms (GCM) 10K type strain sequencing project: providing services to taxonomists for standard genome sequencing and annotation.</title>
        <authorList>
            <consortium name="The Broad Institute Genomics Platform"/>
            <consortium name="The Broad Institute Genome Sequencing Center for Infectious Disease"/>
            <person name="Wu L."/>
            <person name="Ma J."/>
        </authorList>
    </citation>
    <scope>NUCLEOTIDE SEQUENCE [LARGE SCALE GENOMIC DNA]</scope>
    <source>
        <strain evidence="2 3">XZYJT29</strain>
    </source>
</reference>
<evidence type="ECO:0000313" key="3">
    <source>
        <dbReference type="Proteomes" id="UP001596432"/>
    </source>
</evidence>
<dbReference type="SUPFAM" id="SSF50475">
    <property type="entry name" value="FMN-binding split barrel"/>
    <property type="match status" value="1"/>
</dbReference>
<evidence type="ECO:0000256" key="1">
    <source>
        <dbReference type="ARBA" id="ARBA00023002"/>
    </source>
</evidence>
<dbReference type="AlphaFoldDB" id="A0ABD5YC97"/>
<dbReference type="InterPro" id="IPR024747">
    <property type="entry name" value="Pyridox_Oxase-rel"/>
</dbReference>
<sequence>MENVTGDWTRERAEQFLDERAIPIRLAMQTPDGGLWMLSLWYRYRDGNLECATGAKAKVVRYLRENPAVAFEISTNEPPYRGVRGAGTASVSPDEDKAVLRALVDRYLGDRDSGLAESLLSPERDEVAIEIDVDRAYTWDFSDRMQARED</sequence>
<dbReference type="RefSeq" id="WP_274323017.1">
    <property type="nucleotide sequence ID" value="NZ_CP118158.1"/>
</dbReference>
<name>A0ABD5YC97_9EURY</name>
<comment type="caution">
    <text evidence="2">The sequence shown here is derived from an EMBL/GenBank/DDBJ whole genome shotgun (WGS) entry which is preliminary data.</text>
</comment>
<gene>
    <name evidence="2" type="ORF">ACFQMA_19140</name>
</gene>
<dbReference type="InterPro" id="IPR052019">
    <property type="entry name" value="F420H2_bilvrd_red/Heme_oxyg"/>
</dbReference>
<accession>A0ABD5YC97</accession>
<dbReference type="PANTHER" id="PTHR35176:SF6">
    <property type="entry name" value="HEME OXYGENASE HI_0854-RELATED"/>
    <property type="match status" value="1"/>
</dbReference>
<dbReference type="GeneID" id="78822268"/>
<dbReference type="PANTHER" id="PTHR35176">
    <property type="entry name" value="HEME OXYGENASE HI_0854-RELATED"/>
    <property type="match status" value="1"/>
</dbReference>
<dbReference type="GO" id="GO:0016491">
    <property type="term" value="F:oxidoreductase activity"/>
    <property type="evidence" value="ECO:0007669"/>
    <property type="project" value="UniProtKB-KW"/>
</dbReference>
<dbReference type="InterPro" id="IPR012349">
    <property type="entry name" value="Split_barrel_FMN-bd"/>
</dbReference>
<proteinExistence type="predicted"/>
<dbReference type="Gene3D" id="2.30.110.10">
    <property type="entry name" value="Electron Transport, Fmn-binding Protein, Chain A"/>
    <property type="match status" value="1"/>
</dbReference>